<keyword evidence="2" id="KW-1185">Reference proteome</keyword>
<accession>A0A4C1TQJ3</accession>
<evidence type="ECO:0000313" key="1">
    <source>
        <dbReference type="EMBL" id="GBP16224.1"/>
    </source>
</evidence>
<organism evidence="1 2">
    <name type="scientific">Eumeta variegata</name>
    <name type="common">Bagworm moth</name>
    <name type="synonym">Eumeta japonica</name>
    <dbReference type="NCBI Taxonomy" id="151549"/>
    <lineage>
        <taxon>Eukaryota</taxon>
        <taxon>Metazoa</taxon>
        <taxon>Ecdysozoa</taxon>
        <taxon>Arthropoda</taxon>
        <taxon>Hexapoda</taxon>
        <taxon>Insecta</taxon>
        <taxon>Pterygota</taxon>
        <taxon>Neoptera</taxon>
        <taxon>Endopterygota</taxon>
        <taxon>Lepidoptera</taxon>
        <taxon>Glossata</taxon>
        <taxon>Ditrysia</taxon>
        <taxon>Tineoidea</taxon>
        <taxon>Psychidae</taxon>
        <taxon>Oiketicinae</taxon>
        <taxon>Eumeta</taxon>
    </lineage>
</organism>
<dbReference type="EMBL" id="BGZK01000078">
    <property type="protein sequence ID" value="GBP16224.1"/>
    <property type="molecule type" value="Genomic_DNA"/>
</dbReference>
<comment type="caution">
    <text evidence="1">The sequence shown here is derived from an EMBL/GenBank/DDBJ whole genome shotgun (WGS) entry which is preliminary data.</text>
</comment>
<reference evidence="1 2" key="1">
    <citation type="journal article" date="2019" name="Commun. Biol.">
        <title>The bagworm genome reveals a unique fibroin gene that provides high tensile strength.</title>
        <authorList>
            <person name="Kono N."/>
            <person name="Nakamura H."/>
            <person name="Ohtoshi R."/>
            <person name="Tomita M."/>
            <person name="Numata K."/>
            <person name="Arakawa K."/>
        </authorList>
    </citation>
    <scope>NUCLEOTIDE SEQUENCE [LARGE SCALE GENOMIC DNA]</scope>
</reference>
<proteinExistence type="predicted"/>
<gene>
    <name evidence="1" type="ORF">EVAR_93598_1</name>
</gene>
<dbReference type="OrthoDB" id="6365676at2759"/>
<name>A0A4C1TQJ3_EUMVA</name>
<sequence length="255" mass="28526">MKHANKCAPSLEHYVSSEPETVKETSFPLPKTISVDKIEGISIQNTENSINNTDGIEMDNSCKNAIGGCIVTGDNQINENCLCIKMSGKQDHVQKPEDIIPQNRLRQNQDSFQKAINSCEDCDCSNIKNYNKNMQITSACNKKDSNENYTSLLFRHELNEINVKTHNAPIKDTEVPEDLSKNTDKRDIQIAQKYSQIDFDSVPFNSCKAILGNCIVSGDQTIGEGCLCAKMSKSIQHCAQEYEDITPFSEMSWSN</sequence>
<dbReference type="Proteomes" id="UP000299102">
    <property type="component" value="Unassembled WGS sequence"/>
</dbReference>
<dbReference type="AlphaFoldDB" id="A0A4C1TQJ3"/>
<evidence type="ECO:0000313" key="2">
    <source>
        <dbReference type="Proteomes" id="UP000299102"/>
    </source>
</evidence>
<protein>
    <submittedName>
        <fullName evidence="1">Uncharacterized protein</fullName>
    </submittedName>
</protein>